<dbReference type="AlphaFoldDB" id="A0AAE4JSM1"/>
<dbReference type="Pfam" id="PF08900">
    <property type="entry name" value="AcaB"/>
    <property type="match status" value="1"/>
</dbReference>
<dbReference type="NCBIfam" id="TIGR03761">
    <property type="entry name" value="ICE_PFL4669"/>
    <property type="match status" value="1"/>
</dbReference>
<reference evidence="1" key="1">
    <citation type="submission" date="2023-02" db="EMBL/GenBank/DDBJ databases">
        <title>Detection, antimicrobial susceptibility and genomic characterization of NDM-producing species of Morganellaceae, Yersiniaceae, and Enterobacteriaceae other than Klebsiella.</title>
        <authorList>
            <person name="Camargo C.H."/>
            <person name="Sacchi C.T."/>
            <person name="Campos K.R."/>
        </authorList>
    </citation>
    <scope>NUCLEOTIDE SEQUENCE</scope>
    <source>
        <strain evidence="1">1189_21</strain>
    </source>
</reference>
<dbReference type="Proteomes" id="UP001182247">
    <property type="component" value="Unassembled WGS sequence"/>
</dbReference>
<dbReference type="InterPro" id="IPR014996">
    <property type="entry name" value="AcaB"/>
</dbReference>
<dbReference type="RefSeq" id="WP_079549321.1">
    <property type="nucleotide sequence ID" value="NZ_CAXOML010000008.1"/>
</dbReference>
<gene>
    <name evidence="1" type="ORF">OSC06_16515</name>
</gene>
<evidence type="ECO:0000313" key="2">
    <source>
        <dbReference type="Proteomes" id="UP001182247"/>
    </source>
</evidence>
<dbReference type="EMBL" id="JAPKIY010000033">
    <property type="protein sequence ID" value="MDS0899564.1"/>
    <property type="molecule type" value="Genomic_DNA"/>
</dbReference>
<accession>A0AAE4JSM1</accession>
<protein>
    <submittedName>
        <fullName evidence="1">TIGR03761 family integrating conjugative element protein</fullName>
    </submittedName>
</protein>
<evidence type="ECO:0000313" key="1">
    <source>
        <dbReference type="EMBL" id="MDS0899564.1"/>
    </source>
</evidence>
<proteinExistence type="predicted"/>
<sequence>MMMIDSTKNSAGTLTGGFHIELHTHYAAGIWNGRSAAGTKKKLIGVPPFLTLISRIHNDALTGNLAAGFVLSALEEKLISAGNAFQQWQYELGMMIAGLPVNIIISDAVSAQPLTVAVHCLNPLGYRFACLLAEFDQLALRILQAYHYGLISMKEKKARLHYCSHQIRRIFAVVVQYHLE</sequence>
<organism evidence="1 2">
    <name type="scientific">Morganella morganii</name>
    <name type="common">Proteus morganii</name>
    <dbReference type="NCBI Taxonomy" id="582"/>
    <lineage>
        <taxon>Bacteria</taxon>
        <taxon>Pseudomonadati</taxon>
        <taxon>Pseudomonadota</taxon>
        <taxon>Gammaproteobacteria</taxon>
        <taxon>Enterobacterales</taxon>
        <taxon>Morganellaceae</taxon>
        <taxon>Morganella</taxon>
    </lineage>
</organism>
<name>A0AAE4JSM1_MORMO</name>
<comment type="caution">
    <text evidence="1">The sequence shown here is derived from an EMBL/GenBank/DDBJ whole genome shotgun (WGS) entry which is preliminary data.</text>
</comment>